<dbReference type="PANTHER" id="PTHR33744">
    <property type="entry name" value="CARBOHYDRATE DIACID REGULATOR"/>
    <property type="match status" value="1"/>
</dbReference>
<dbReference type="InterPro" id="IPR012914">
    <property type="entry name" value="PucR_dom"/>
</dbReference>
<evidence type="ECO:0000313" key="6">
    <source>
        <dbReference type="Proteomes" id="UP000830167"/>
    </source>
</evidence>
<accession>A0ABY4CLF5</accession>
<protein>
    <submittedName>
        <fullName evidence="5">PucR family transcriptional regulator ligand-binding domain-containing protein</fullName>
    </submittedName>
</protein>
<feature type="domain" description="PucR C-terminal helix-turn-helix" evidence="3">
    <location>
        <begin position="489"/>
        <end position="546"/>
    </location>
</feature>
<evidence type="ECO:0000259" key="4">
    <source>
        <dbReference type="Pfam" id="PF17853"/>
    </source>
</evidence>
<dbReference type="PANTHER" id="PTHR33744:SF1">
    <property type="entry name" value="DNA-BINDING TRANSCRIPTIONAL ACTIVATOR ADER"/>
    <property type="match status" value="1"/>
</dbReference>
<sequence length="558" mass="63529">MAFTMVDVLSIDVMKSARIKTAKTALDKRVVQSVSVIEIPVENFIRNNELVLSTAIGCGNDSHIFKKFVQDVFSSGAAALAIATGRHVSNIPKDILDFAEENEFPIIEIPWEVRFADIIQAILGKLYNWHQEKLRRSEDLQKQLLHLFLNDGSLSDAAKAIQKEIGYPVIIISKDGLIKGRSQNSGILVEKWNRYLQNGHQTYNLYTQDFKHFQPLDGSLIPLVIQSSSKIFGYIILSISPEISIDSLLNLEENHVLEQALPAIVLWFQRESAIQDTEMRLRDDFIWSLAKGEIESWDSALSRARSLNYAISLPYVCILGLPENLESIFQKKKADDLSYEHWLHNTIHSIKEQINQTGTSIQRKTMTTYQLDRFVIFLEISPDQISKNVQNFLDVLENRLCQVLPGLILSWGVGENHAGIKTFHESFNDARIALEVGYHQKGPGHRSTYANTEMYRVLLSLAKNSEIQELTLSTIGALIDYDNQRGLELVNTFVTYIQNQGNVSQTSRALNLHRQSLLYRLKKIETLTGRTLVDPDDLFLLNLCIKIWITDMTNKKRL</sequence>
<dbReference type="InterPro" id="IPR025736">
    <property type="entry name" value="PucR_C-HTH_dom"/>
</dbReference>
<evidence type="ECO:0000256" key="1">
    <source>
        <dbReference type="ARBA" id="ARBA00006754"/>
    </source>
</evidence>
<dbReference type="InterPro" id="IPR042070">
    <property type="entry name" value="PucR_C-HTH_sf"/>
</dbReference>
<organism evidence="5 6">
    <name type="scientific">Fodinisporobacter ferrooxydans</name>
    <dbReference type="NCBI Taxonomy" id="2901836"/>
    <lineage>
        <taxon>Bacteria</taxon>
        <taxon>Bacillati</taxon>
        <taxon>Bacillota</taxon>
        <taxon>Bacilli</taxon>
        <taxon>Bacillales</taxon>
        <taxon>Alicyclobacillaceae</taxon>
        <taxon>Fodinisporobacter</taxon>
    </lineage>
</organism>
<dbReference type="RefSeq" id="WP_347437817.1">
    <property type="nucleotide sequence ID" value="NZ_CP089291.1"/>
</dbReference>
<dbReference type="Pfam" id="PF07905">
    <property type="entry name" value="PucR"/>
    <property type="match status" value="1"/>
</dbReference>
<name>A0ABY4CLF5_9BACL</name>
<dbReference type="Pfam" id="PF13556">
    <property type="entry name" value="HTH_30"/>
    <property type="match status" value="1"/>
</dbReference>
<dbReference type="EMBL" id="CP089291">
    <property type="protein sequence ID" value="UOF91124.1"/>
    <property type="molecule type" value="Genomic_DNA"/>
</dbReference>
<dbReference type="Pfam" id="PF17853">
    <property type="entry name" value="GGDEF_2"/>
    <property type="match status" value="1"/>
</dbReference>
<feature type="domain" description="CdaR GGDEF-like" evidence="4">
    <location>
        <begin position="296"/>
        <end position="436"/>
    </location>
</feature>
<evidence type="ECO:0000259" key="3">
    <source>
        <dbReference type="Pfam" id="PF13556"/>
    </source>
</evidence>
<dbReference type="Gene3D" id="1.10.10.2840">
    <property type="entry name" value="PucR C-terminal helix-turn-helix domain"/>
    <property type="match status" value="1"/>
</dbReference>
<dbReference type="Proteomes" id="UP000830167">
    <property type="component" value="Chromosome"/>
</dbReference>
<feature type="domain" description="Purine catabolism PurC-like" evidence="2">
    <location>
        <begin position="7"/>
        <end position="125"/>
    </location>
</feature>
<evidence type="ECO:0000313" key="5">
    <source>
        <dbReference type="EMBL" id="UOF91124.1"/>
    </source>
</evidence>
<dbReference type="InterPro" id="IPR051448">
    <property type="entry name" value="CdaR-like_regulators"/>
</dbReference>
<keyword evidence="6" id="KW-1185">Reference proteome</keyword>
<proteinExistence type="inferred from homology"/>
<gene>
    <name evidence="5" type="ORF">LSG31_02365</name>
</gene>
<comment type="similarity">
    <text evidence="1">Belongs to the CdaR family.</text>
</comment>
<dbReference type="InterPro" id="IPR041522">
    <property type="entry name" value="CdaR_GGDEF"/>
</dbReference>
<reference evidence="5" key="1">
    <citation type="submission" date="2021-12" db="EMBL/GenBank/DDBJ databases">
        <title>Alicyclobacillaceae gen. nov., sp. nov., isolated from chalcocite enrichment system.</title>
        <authorList>
            <person name="Jiang Z."/>
        </authorList>
    </citation>
    <scope>NUCLEOTIDE SEQUENCE</scope>
    <source>
        <strain evidence="5">MYW30-H2</strain>
    </source>
</reference>
<evidence type="ECO:0000259" key="2">
    <source>
        <dbReference type="Pfam" id="PF07905"/>
    </source>
</evidence>